<dbReference type="PANTHER" id="PTHR32294">
    <property type="entry name" value="DNA POLYMERASE III SUBUNIT ALPHA"/>
    <property type="match status" value="1"/>
</dbReference>
<dbReference type="InterPro" id="IPR016195">
    <property type="entry name" value="Pol/histidinol_Pase-like"/>
</dbReference>
<reference evidence="2" key="1">
    <citation type="submission" date="2023-06" db="EMBL/GenBank/DDBJ databases">
        <authorList>
            <person name="Jiang Y."/>
            <person name="Liu Q."/>
        </authorList>
    </citation>
    <scope>NUCLEOTIDE SEQUENCE</scope>
    <source>
        <strain evidence="2">CGMCC 1.12090</strain>
    </source>
</reference>
<sequence length="310" mass="34513">MRYWFYIQYARTASLRRAARRANFTFLVGASQPEELVERAAAKLYSALALTDECSVSGVVRAHLAAREASLHLICGSEILLTTQSGHPHARIVFLAENKLGWGNLCECITLARRRAAKGTYSALLTDVEGKNIQTPHLAGMPGCLALLLPEPDATVESLFAQTMWLKTWFPGRAWIVAPRPLLMDDELRLWVVEQVADRTGLRILASSSPVMHTSKRKKVQDVLTTVRVGKTVATAGFALQANAESYLRGRAALMNQVPAEWMKETVRVASLCTFSLEKLKYEYPREVVPEGETSASHLRKLTYEGAQRR</sequence>
<comment type="caution">
    <text evidence="2">The sequence shown here is derived from an EMBL/GenBank/DDBJ whole genome shotgun (WGS) entry which is preliminary data.</text>
</comment>
<gene>
    <name evidence="2" type="ORF">Q2T77_37535</name>
</gene>
<dbReference type="InterPro" id="IPR004013">
    <property type="entry name" value="PHP_dom"/>
</dbReference>
<organism evidence="2 3">
    <name type="scientific">Variovorax ginsengisoli</name>
    <dbReference type="NCBI Taxonomy" id="363844"/>
    <lineage>
        <taxon>Bacteria</taxon>
        <taxon>Pseudomonadati</taxon>
        <taxon>Pseudomonadota</taxon>
        <taxon>Betaproteobacteria</taxon>
        <taxon>Burkholderiales</taxon>
        <taxon>Comamonadaceae</taxon>
        <taxon>Variovorax</taxon>
    </lineage>
</organism>
<proteinExistence type="predicted"/>
<keyword evidence="3" id="KW-1185">Reference proteome</keyword>
<dbReference type="InterPro" id="IPR004805">
    <property type="entry name" value="DnaE2/DnaE/PolC"/>
</dbReference>
<evidence type="ECO:0000313" key="2">
    <source>
        <dbReference type="EMBL" id="MDO1537945.1"/>
    </source>
</evidence>
<dbReference type="PANTHER" id="PTHR32294:SF4">
    <property type="entry name" value="ERROR-PRONE DNA POLYMERASE"/>
    <property type="match status" value="1"/>
</dbReference>
<dbReference type="SUPFAM" id="SSF89550">
    <property type="entry name" value="PHP domain-like"/>
    <property type="match status" value="1"/>
</dbReference>
<name>A0ABT8SGT4_9BURK</name>
<protein>
    <submittedName>
        <fullName evidence="2">PHP domain-containing protein</fullName>
    </submittedName>
</protein>
<evidence type="ECO:0000259" key="1">
    <source>
        <dbReference type="Pfam" id="PF02811"/>
    </source>
</evidence>
<evidence type="ECO:0000313" key="3">
    <source>
        <dbReference type="Proteomes" id="UP001169027"/>
    </source>
</evidence>
<dbReference type="Proteomes" id="UP001169027">
    <property type="component" value="Unassembled WGS sequence"/>
</dbReference>
<feature type="domain" description="PHP" evidence="1">
    <location>
        <begin position="23"/>
        <end position="115"/>
    </location>
</feature>
<dbReference type="Pfam" id="PF02811">
    <property type="entry name" value="PHP"/>
    <property type="match status" value="1"/>
</dbReference>
<dbReference type="Gene3D" id="3.20.20.140">
    <property type="entry name" value="Metal-dependent hydrolases"/>
    <property type="match status" value="1"/>
</dbReference>
<accession>A0ABT8SGT4</accession>
<dbReference type="EMBL" id="JAUKVY010000054">
    <property type="protein sequence ID" value="MDO1537945.1"/>
    <property type="molecule type" value="Genomic_DNA"/>
</dbReference>